<dbReference type="InterPro" id="IPR041118">
    <property type="entry name" value="Rx_N"/>
</dbReference>
<protein>
    <submittedName>
        <fullName evidence="7">Uncharacterized protein</fullName>
    </submittedName>
</protein>
<name>A0A5J5A6V5_9ASTE</name>
<evidence type="ECO:0000256" key="4">
    <source>
        <dbReference type="ARBA" id="ARBA00022840"/>
    </source>
</evidence>
<feature type="domain" description="Disease resistance N-terminal" evidence="5">
    <location>
        <begin position="13"/>
        <end position="92"/>
    </location>
</feature>
<evidence type="ECO:0000259" key="6">
    <source>
        <dbReference type="Pfam" id="PF23598"/>
    </source>
</evidence>
<sequence>MAEETLFKSTEKILSKLGAYAYQQIGLAWGVTKELRQLENTIFIIRNVLFEAQEQHVSNLAAREWLQRLQDIVHDIDDLVDDFATEGLRRQQVDIRRSTRTEELPTSDRLIPNESSFRALISGFKYLRALEFRSLEFELPSSIGDLKHLRYFRAKYLNKATLPKSFGSLLNLQYLDLNYCPNLHEFPKDFGNLMNLRYLRLSRLRKLPDRTIGGLTSLRTLSISNIYNLTSLPEEMRHLSCLRNLYIYRCPTLDSLPFGLRHLTALERLDIQHCNTLGFSDNAFQGLKRLKFLNLSWLPGLVSLPKSLQDAAASLTHIAIWFCGNLSTLSESLANLTLLQSLGIYGCPQLLSLPEGMQRLTALRFLGVELCPYLTKRCRAEKGEDWLKIAHVPQIYINNRWKEVSAQRERDGETMIEKSTMVNFRNFARSLEF</sequence>
<keyword evidence="1" id="KW-0677">Repeat</keyword>
<evidence type="ECO:0000313" key="8">
    <source>
        <dbReference type="Proteomes" id="UP000325577"/>
    </source>
</evidence>
<organism evidence="7 8">
    <name type="scientific">Nyssa sinensis</name>
    <dbReference type="NCBI Taxonomy" id="561372"/>
    <lineage>
        <taxon>Eukaryota</taxon>
        <taxon>Viridiplantae</taxon>
        <taxon>Streptophyta</taxon>
        <taxon>Embryophyta</taxon>
        <taxon>Tracheophyta</taxon>
        <taxon>Spermatophyta</taxon>
        <taxon>Magnoliopsida</taxon>
        <taxon>eudicotyledons</taxon>
        <taxon>Gunneridae</taxon>
        <taxon>Pentapetalae</taxon>
        <taxon>asterids</taxon>
        <taxon>Cornales</taxon>
        <taxon>Nyssaceae</taxon>
        <taxon>Nyssa</taxon>
    </lineage>
</organism>
<evidence type="ECO:0000313" key="7">
    <source>
        <dbReference type="EMBL" id="KAA8526180.1"/>
    </source>
</evidence>
<dbReference type="Gene3D" id="1.20.5.4130">
    <property type="match status" value="1"/>
</dbReference>
<dbReference type="GO" id="GO:0006952">
    <property type="term" value="P:defense response"/>
    <property type="evidence" value="ECO:0007669"/>
    <property type="project" value="UniProtKB-KW"/>
</dbReference>
<keyword evidence="4" id="KW-0067">ATP-binding</keyword>
<reference evidence="7 8" key="1">
    <citation type="submission" date="2019-09" db="EMBL/GenBank/DDBJ databases">
        <title>A chromosome-level genome assembly of the Chinese tupelo Nyssa sinensis.</title>
        <authorList>
            <person name="Yang X."/>
            <person name="Kang M."/>
            <person name="Yang Y."/>
            <person name="Xiong H."/>
            <person name="Wang M."/>
            <person name="Zhang Z."/>
            <person name="Wang Z."/>
            <person name="Wu H."/>
            <person name="Ma T."/>
            <person name="Liu J."/>
            <person name="Xi Z."/>
        </authorList>
    </citation>
    <scope>NUCLEOTIDE SEQUENCE [LARGE SCALE GENOMIC DNA]</scope>
    <source>
        <strain evidence="7">J267</strain>
        <tissue evidence="7">Leaf</tissue>
    </source>
</reference>
<dbReference type="AlphaFoldDB" id="A0A5J5A6V5"/>
<dbReference type="GO" id="GO:0005524">
    <property type="term" value="F:ATP binding"/>
    <property type="evidence" value="ECO:0007669"/>
    <property type="project" value="UniProtKB-KW"/>
</dbReference>
<evidence type="ECO:0000259" key="5">
    <source>
        <dbReference type="Pfam" id="PF18052"/>
    </source>
</evidence>
<keyword evidence="2" id="KW-0547">Nucleotide-binding</keyword>
<dbReference type="Proteomes" id="UP000325577">
    <property type="component" value="Linkage Group LG3"/>
</dbReference>
<evidence type="ECO:0000256" key="3">
    <source>
        <dbReference type="ARBA" id="ARBA00022821"/>
    </source>
</evidence>
<dbReference type="InterPro" id="IPR055414">
    <property type="entry name" value="LRR_R13L4/SHOC2-like"/>
</dbReference>
<dbReference type="Pfam" id="PF18052">
    <property type="entry name" value="Rx_N"/>
    <property type="match status" value="1"/>
</dbReference>
<dbReference type="OrthoDB" id="2018467at2759"/>
<dbReference type="InterPro" id="IPR032675">
    <property type="entry name" value="LRR_dom_sf"/>
</dbReference>
<dbReference type="PANTHER" id="PTHR36766">
    <property type="entry name" value="PLANT BROAD-SPECTRUM MILDEW RESISTANCE PROTEIN RPW8"/>
    <property type="match status" value="1"/>
</dbReference>
<evidence type="ECO:0000256" key="2">
    <source>
        <dbReference type="ARBA" id="ARBA00022741"/>
    </source>
</evidence>
<dbReference type="SUPFAM" id="SSF52047">
    <property type="entry name" value="RNI-like"/>
    <property type="match status" value="1"/>
</dbReference>
<keyword evidence="3" id="KW-0611">Plant defense</keyword>
<feature type="domain" description="Disease resistance R13L4/SHOC-2-like LRR" evidence="6">
    <location>
        <begin position="119"/>
        <end position="248"/>
    </location>
</feature>
<dbReference type="EMBL" id="CM018046">
    <property type="protein sequence ID" value="KAA8526180.1"/>
    <property type="molecule type" value="Genomic_DNA"/>
</dbReference>
<dbReference type="Pfam" id="PF23598">
    <property type="entry name" value="LRR_14"/>
    <property type="match status" value="1"/>
</dbReference>
<dbReference type="PANTHER" id="PTHR36766:SF30">
    <property type="entry name" value="TIR-NBS TYPE DISEASE RESISTANCE PROTEIN-RELATED"/>
    <property type="match status" value="1"/>
</dbReference>
<accession>A0A5J5A6V5</accession>
<dbReference type="Gene3D" id="3.80.10.10">
    <property type="entry name" value="Ribonuclease Inhibitor"/>
    <property type="match status" value="3"/>
</dbReference>
<gene>
    <name evidence="7" type="ORF">F0562_008081</name>
</gene>
<proteinExistence type="predicted"/>
<keyword evidence="8" id="KW-1185">Reference proteome</keyword>
<evidence type="ECO:0000256" key="1">
    <source>
        <dbReference type="ARBA" id="ARBA00022737"/>
    </source>
</evidence>